<accession>A0A4V1M3B4</accession>
<feature type="compositionally biased region" description="Basic and acidic residues" evidence="1">
    <location>
        <begin position="190"/>
        <end position="216"/>
    </location>
</feature>
<feature type="compositionally biased region" description="Basic residues" evidence="1">
    <location>
        <begin position="76"/>
        <end position="87"/>
    </location>
</feature>
<evidence type="ECO:0000313" key="3">
    <source>
        <dbReference type="Proteomes" id="UP000289152"/>
    </source>
</evidence>
<dbReference type="InParanoid" id="A0A4V1M3B4"/>
<comment type="caution">
    <text evidence="2">The sequence shown here is derived from an EMBL/GenBank/DDBJ whole genome shotgun (WGS) entry which is preliminary data.</text>
</comment>
<dbReference type="Proteomes" id="UP000289152">
    <property type="component" value="Unassembled WGS sequence"/>
</dbReference>
<feature type="compositionally biased region" description="Polar residues" evidence="1">
    <location>
        <begin position="100"/>
        <end position="110"/>
    </location>
</feature>
<gene>
    <name evidence="2" type="ORF">M231_06484</name>
</gene>
<feature type="compositionally biased region" description="Polar residues" evidence="1">
    <location>
        <begin position="1"/>
        <end position="10"/>
    </location>
</feature>
<evidence type="ECO:0000256" key="1">
    <source>
        <dbReference type="SAM" id="MobiDB-lite"/>
    </source>
</evidence>
<name>A0A4V1M3B4_TREME</name>
<dbReference type="AlphaFoldDB" id="A0A4V1M3B4"/>
<sequence>MTEGQTQEPSDSGFDELHDGIEESVGDWADDIPELGKRMFPDNPDSRKNNLSPEPSRTQSLVSTGTGPSNQSTSAHYRKPRTRRGRTSRVSPMYPESSGHALTSVITTTNLDRREKISNEVAPAEMADSEQPSPYPSRTDVANSLEPVKESSQDEAESPVSGDTRRRTRGRRKRSKSTSVDSATNLKGRLTSEDLKAHFKNEEVPAKWRTDSEQLR</sequence>
<feature type="compositionally biased region" description="Basic and acidic residues" evidence="1">
    <location>
        <begin position="34"/>
        <end position="48"/>
    </location>
</feature>
<keyword evidence="3" id="KW-1185">Reference proteome</keyword>
<feature type="compositionally biased region" description="Basic residues" evidence="1">
    <location>
        <begin position="166"/>
        <end position="176"/>
    </location>
</feature>
<reference evidence="2 3" key="1">
    <citation type="submission" date="2016-06" db="EMBL/GenBank/DDBJ databases">
        <title>Evolution of pathogenesis and genome organization in the Tremellales.</title>
        <authorList>
            <person name="Cuomo C."/>
            <person name="Litvintseva A."/>
            <person name="Heitman J."/>
            <person name="Chen Y."/>
            <person name="Sun S."/>
            <person name="Springer D."/>
            <person name="Dromer F."/>
            <person name="Young S."/>
            <person name="Zeng Q."/>
            <person name="Chapman S."/>
            <person name="Gujja S."/>
            <person name="Saif S."/>
            <person name="Birren B."/>
        </authorList>
    </citation>
    <scope>NUCLEOTIDE SEQUENCE [LARGE SCALE GENOMIC DNA]</scope>
    <source>
        <strain evidence="2 3">ATCC 28783</strain>
    </source>
</reference>
<organism evidence="2 3">
    <name type="scientific">Tremella mesenterica</name>
    <name type="common">Jelly fungus</name>
    <dbReference type="NCBI Taxonomy" id="5217"/>
    <lineage>
        <taxon>Eukaryota</taxon>
        <taxon>Fungi</taxon>
        <taxon>Dikarya</taxon>
        <taxon>Basidiomycota</taxon>
        <taxon>Agaricomycotina</taxon>
        <taxon>Tremellomycetes</taxon>
        <taxon>Tremellales</taxon>
        <taxon>Tremellaceae</taxon>
        <taxon>Tremella</taxon>
    </lineage>
</organism>
<feature type="compositionally biased region" description="Acidic residues" evidence="1">
    <location>
        <begin position="22"/>
        <end position="33"/>
    </location>
</feature>
<feature type="compositionally biased region" description="Polar residues" evidence="1">
    <location>
        <begin position="49"/>
        <end position="75"/>
    </location>
</feature>
<dbReference type="EMBL" id="SDIL01000103">
    <property type="protein sequence ID" value="RXK36280.1"/>
    <property type="molecule type" value="Genomic_DNA"/>
</dbReference>
<proteinExistence type="predicted"/>
<protein>
    <submittedName>
        <fullName evidence="2">Uncharacterized protein</fullName>
    </submittedName>
</protein>
<evidence type="ECO:0000313" key="2">
    <source>
        <dbReference type="EMBL" id="RXK36280.1"/>
    </source>
</evidence>
<feature type="region of interest" description="Disordered" evidence="1">
    <location>
        <begin position="1"/>
        <end position="216"/>
    </location>
</feature>